<reference evidence="1" key="1">
    <citation type="submission" date="2021-06" db="EMBL/GenBank/DDBJ databases">
        <authorList>
            <person name="Kallberg Y."/>
            <person name="Tangrot J."/>
            <person name="Rosling A."/>
        </authorList>
    </citation>
    <scope>NUCLEOTIDE SEQUENCE</scope>
    <source>
        <strain evidence="1">AZ414A</strain>
    </source>
</reference>
<accession>A0A9N8ZCC2</accession>
<proteinExistence type="predicted"/>
<dbReference type="EMBL" id="CAJVPK010000280">
    <property type="protein sequence ID" value="CAG8487896.1"/>
    <property type="molecule type" value="Genomic_DNA"/>
</dbReference>
<sequence length="56" mass="6520">MTERKRNSNWGARDFSMSSTVDADIFYIDSINLEIIRFKYEWVLAQNPSIGSDTTE</sequence>
<evidence type="ECO:0000313" key="1">
    <source>
        <dbReference type="EMBL" id="CAG8487896.1"/>
    </source>
</evidence>
<dbReference type="AlphaFoldDB" id="A0A9N8ZCC2"/>
<evidence type="ECO:0000313" key="2">
    <source>
        <dbReference type="Proteomes" id="UP000789706"/>
    </source>
</evidence>
<name>A0A9N8ZCC2_9GLOM</name>
<dbReference type="Proteomes" id="UP000789706">
    <property type="component" value="Unassembled WGS sequence"/>
</dbReference>
<organism evidence="1 2">
    <name type="scientific">Diversispora eburnea</name>
    <dbReference type="NCBI Taxonomy" id="1213867"/>
    <lineage>
        <taxon>Eukaryota</taxon>
        <taxon>Fungi</taxon>
        <taxon>Fungi incertae sedis</taxon>
        <taxon>Mucoromycota</taxon>
        <taxon>Glomeromycotina</taxon>
        <taxon>Glomeromycetes</taxon>
        <taxon>Diversisporales</taxon>
        <taxon>Diversisporaceae</taxon>
        <taxon>Diversispora</taxon>
    </lineage>
</organism>
<protein>
    <submittedName>
        <fullName evidence="1">10252_t:CDS:1</fullName>
    </submittedName>
</protein>
<comment type="caution">
    <text evidence="1">The sequence shown here is derived from an EMBL/GenBank/DDBJ whole genome shotgun (WGS) entry which is preliminary data.</text>
</comment>
<gene>
    <name evidence="1" type="ORF">DEBURN_LOCUS4014</name>
</gene>
<keyword evidence="2" id="KW-1185">Reference proteome</keyword>